<comment type="subcellular location">
    <subcellularLocation>
        <location evidence="1">Membrane</location>
        <topology evidence="1">Multi-pass membrane protein</topology>
    </subcellularLocation>
</comment>
<evidence type="ECO:0000256" key="2">
    <source>
        <dbReference type="ARBA" id="ARBA00007863"/>
    </source>
</evidence>
<protein>
    <submittedName>
        <fullName evidence="9">DUF914-domain-containing protein</fullName>
    </submittedName>
</protein>
<dbReference type="GO" id="GO:0022857">
    <property type="term" value="F:transmembrane transporter activity"/>
    <property type="evidence" value="ECO:0007669"/>
    <property type="project" value="InterPro"/>
</dbReference>
<evidence type="ECO:0000313" key="10">
    <source>
        <dbReference type="Proteomes" id="UP000249829"/>
    </source>
</evidence>
<feature type="non-terminal residue" evidence="9">
    <location>
        <position position="151"/>
    </location>
</feature>
<evidence type="ECO:0000313" key="9">
    <source>
        <dbReference type="EMBL" id="PYI20775.1"/>
    </source>
</evidence>
<evidence type="ECO:0000256" key="8">
    <source>
        <dbReference type="SAM" id="Phobius"/>
    </source>
</evidence>
<evidence type="ECO:0000256" key="6">
    <source>
        <dbReference type="ARBA" id="ARBA00023136"/>
    </source>
</evidence>
<organism evidence="9 10">
    <name type="scientific">Aspergillus violaceofuscus (strain CBS 115571)</name>
    <dbReference type="NCBI Taxonomy" id="1450538"/>
    <lineage>
        <taxon>Eukaryota</taxon>
        <taxon>Fungi</taxon>
        <taxon>Dikarya</taxon>
        <taxon>Ascomycota</taxon>
        <taxon>Pezizomycotina</taxon>
        <taxon>Eurotiomycetes</taxon>
        <taxon>Eurotiomycetidae</taxon>
        <taxon>Eurotiales</taxon>
        <taxon>Aspergillaceae</taxon>
        <taxon>Aspergillus</taxon>
    </lineage>
</organism>
<dbReference type="GO" id="GO:0016020">
    <property type="term" value="C:membrane"/>
    <property type="evidence" value="ECO:0007669"/>
    <property type="project" value="UniProtKB-SubCell"/>
</dbReference>
<keyword evidence="5 8" id="KW-1133">Transmembrane helix</keyword>
<dbReference type="AlphaFoldDB" id="A0A2V5H8W2"/>
<feature type="transmembrane region" description="Helical" evidence="8">
    <location>
        <begin position="81"/>
        <end position="106"/>
    </location>
</feature>
<dbReference type="PANTHER" id="PTHR14233">
    <property type="entry name" value="DUF914-RELATED"/>
    <property type="match status" value="1"/>
</dbReference>
<comment type="similarity">
    <text evidence="2">Belongs to the SLC35F solute transporter family.</text>
</comment>
<dbReference type="PANTHER" id="PTHR14233:SF4">
    <property type="entry name" value="SOLUTE CARRIER FAMILY 35 MEMBER F2"/>
    <property type="match status" value="1"/>
</dbReference>
<evidence type="ECO:0000256" key="3">
    <source>
        <dbReference type="ARBA" id="ARBA00022448"/>
    </source>
</evidence>
<feature type="region of interest" description="Disordered" evidence="7">
    <location>
        <begin position="1"/>
        <end position="69"/>
    </location>
</feature>
<keyword evidence="4 8" id="KW-0812">Transmembrane</keyword>
<reference evidence="9 10" key="1">
    <citation type="submission" date="2018-02" db="EMBL/GenBank/DDBJ databases">
        <title>The genomes of Aspergillus section Nigri reveals drivers in fungal speciation.</title>
        <authorList>
            <consortium name="DOE Joint Genome Institute"/>
            <person name="Vesth T.C."/>
            <person name="Nybo J."/>
            <person name="Theobald S."/>
            <person name="Brandl J."/>
            <person name="Frisvad J.C."/>
            <person name="Nielsen K.F."/>
            <person name="Lyhne E.K."/>
            <person name="Kogle M.E."/>
            <person name="Kuo A."/>
            <person name="Riley R."/>
            <person name="Clum A."/>
            <person name="Nolan M."/>
            <person name="Lipzen A."/>
            <person name="Salamov A."/>
            <person name="Henrissat B."/>
            <person name="Wiebenga A."/>
            <person name="De vries R.P."/>
            <person name="Grigoriev I.V."/>
            <person name="Mortensen U.H."/>
            <person name="Andersen M.R."/>
            <person name="Baker S.E."/>
        </authorList>
    </citation>
    <scope>NUCLEOTIDE SEQUENCE [LARGE SCALE GENOMIC DNA]</scope>
    <source>
        <strain evidence="9 10">CBS 115571</strain>
    </source>
</reference>
<dbReference type="InterPro" id="IPR009262">
    <property type="entry name" value="SLC35_F1/F2/F6"/>
</dbReference>
<dbReference type="InterPro" id="IPR052221">
    <property type="entry name" value="SLC35F_Transporter"/>
</dbReference>
<dbReference type="STRING" id="1450538.A0A2V5H8W2"/>
<accession>A0A2V5H8W2</accession>
<evidence type="ECO:0000256" key="5">
    <source>
        <dbReference type="ARBA" id="ARBA00022989"/>
    </source>
</evidence>
<evidence type="ECO:0000256" key="1">
    <source>
        <dbReference type="ARBA" id="ARBA00004141"/>
    </source>
</evidence>
<dbReference type="EMBL" id="KZ825123">
    <property type="protein sequence ID" value="PYI20775.1"/>
    <property type="molecule type" value="Genomic_DNA"/>
</dbReference>
<feature type="transmembrane region" description="Helical" evidence="8">
    <location>
        <begin position="118"/>
        <end position="138"/>
    </location>
</feature>
<sequence>MTHSAVSHGTDDTGAGPSSTGTDLGRGHIPPPSKSDASATYDVYPTATDGSTDEDSEPATTADHPTDKPQSLLAYLTTREFYITLFLGQILAITNTACSTFSTLLADRGVSLPATQTFFNYLVLTVIFTTYTIHRHGLQGWTRSFRSRGWK</sequence>
<evidence type="ECO:0000256" key="7">
    <source>
        <dbReference type="SAM" id="MobiDB-lite"/>
    </source>
</evidence>
<keyword evidence="3" id="KW-0813">Transport</keyword>
<proteinExistence type="inferred from homology"/>
<gene>
    <name evidence="9" type="ORF">BO99DRAFT_411545</name>
</gene>
<keyword evidence="10" id="KW-1185">Reference proteome</keyword>
<dbReference type="Proteomes" id="UP000249829">
    <property type="component" value="Unassembled WGS sequence"/>
</dbReference>
<dbReference type="Pfam" id="PF06027">
    <property type="entry name" value="SLC35F"/>
    <property type="match status" value="1"/>
</dbReference>
<name>A0A2V5H8W2_ASPV1</name>
<evidence type="ECO:0000256" key="4">
    <source>
        <dbReference type="ARBA" id="ARBA00022692"/>
    </source>
</evidence>
<keyword evidence="6 8" id="KW-0472">Membrane</keyword>